<dbReference type="Proteomes" id="UP000244523">
    <property type="component" value="Unassembled WGS sequence"/>
</dbReference>
<protein>
    <submittedName>
        <fullName evidence="1">Uncharacterized protein</fullName>
    </submittedName>
</protein>
<comment type="caution">
    <text evidence="1">The sequence shown here is derived from an EMBL/GenBank/DDBJ whole genome shotgun (WGS) entry which is preliminary data.</text>
</comment>
<dbReference type="OrthoDB" id="2274384at2"/>
<dbReference type="AlphaFoldDB" id="A0A2T6KG37"/>
<reference evidence="1 2" key="1">
    <citation type="submission" date="2018-04" db="EMBL/GenBank/DDBJ databases">
        <title>Genomic Encyclopedia of Archaeal and Bacterial Type Strains, Phase II (KMG-II): from individual species to whole genera.</title>
        <authorList>
            <person name="Goeker M."/>
        </authorList>
    </citation>
    <scope>NUCLEOTIDE SEQUENCE [LARGE SCALE GENOMIC DNA]</scope>
    <source>
        <strain evidence="1 2">DSM 29955</strain>
    </source>
</reference>
<evidence type="ECO:0000313" key="2">
    <source>
        <dbReference type="Proteomes" id="UP000244523"/>
    </source>
</evidence>
<dbReference type="EMBL" id="QBUD01000006">
    <property type="protein sequence ID" value="PUB14287.1"/>
    <property type="molecule type" value="Genomic_DNA"/>
</dbReference>
<name>A0A2T6KG37_9RHOB</name>
<dbReference type="RefSeq" id="WP_114427832.1">
    <property type="nucleotide sequence ID" value="NZ_QBUD01000006.1"/>
</dbReference>
<organism evidence="1 2">
    <name type="scientific">Yoonia sediminilitoris</name>
    <dbReference type="NCBI Taxonomy" id="1286148"/>
    <lineage>
        <taxon>Bacteria</taxon>
        <taxon>Pseudomonadati</taxon>
        <taxon>Pseudomonadota</taxon>
        <taxon>Alphaproteobacteria</taxon>
        <taxon>Rhodobacterales</taxon>
        <taxon>Paracoccaceae</taxon>
        <taxon>Yoonia</taxon>
    </lineage>
</organism>
<evidence type="ECO:0000313" key="1">
    <source>
        <dbReference type="EMBL" id="PUB14287.1"/>
    </source>
</evidence>
<sequence length="76" mass="8122">MLDFGLNQDTMTNVSVGEYVDAAACLDMVWLEVRDDPCLSDAEALVGQMEGATGKSMNFVSSHVQGIAAWRGGELP</sequence>
<gene>
    <name evidence="1" type="ORF">C8N45_106161</name>
</gene>
<proteinExistence type="predicted"/>
<keyword evidence="2" id="KW-1185">Reference proteome</keyword>
<accession>A0A2T6KG37</accession>